<dbReference type="NCBIfam" id="NF008266">
    <property type="entry name" value="PRK11038.1"/>
    <property type="match status" value="1"/>
</dbReference>
<feature type="region of interest" description="Disordered" evidence="1">
    <location>
        <begin position="1"/>
        <end position="34"/>
    </location>
</feature>
<evidence type="ECO:0000313" key="2">
    <source>
        <dbReference type="EMBL" id="QGA65181.1"/>
    </source>
</evidence>
<dbReference type="Proteomes" id="UP000348942">
    <property type="component" value="Chromosome 1"/>
</dbReference>
<name>A0A5Q0TEP3_9VIBR</name>
<evidence type="ECO:0000313" key="3">
    <source>
        <dbReference type="Proteomes" id="UP000348942"/>
    </source>
</evidence>
<evidence type="ECO:0000256" key="1">
    <source>
        <dbReference type="SAM" id="MobiDB-lite"/>
    </source>
</evidence>
<protein>
    <submittedName>
        <fullName evidence="2">DUF2496 domain-containing protein</fullName>
    </submittedName>
</protein>
<accession>A0A5Q0TEP3</accession>
<proteinExistence type="predicted"/>
<gene>
    <name evidence="2" type="ORF">GFB47_06990</name>
</gene>
<keyword evidence="3" id="KW-1185">Reference proteome</keyword>
<dbReference type="EMBL" id="CP045699">
    <property type="protein sequence ID" value="QGA65181.1"/>
    <property type="molecule type" value="Genomic_DNA"/>
</dbReference>
<sequence>MSKSNPAEQKRQTEIVNDSDRANDSDSVSSPLDNAPDEIKLAVDLIYLLESHNIDPSVALKALEIVKTDLKKQSK</sequence>
<dbReference type="Pfam" id="PF10689">
    <property type="entry name" value="DUF2496"/>
    <property type="match status" value="1"/>
</dbReference>
<dbReference type="InterPro" id="IPR019630">
    <property type="entry name" value="DUF2496_YbaM-rel"/>
</dbReference>
<feature type="compositionally biased region" description="Basic and acidic residues" evidence="1">
    <location>
        <begin position="8"/>
        <end position="24"/>
    </location>
</feature>
<reference evidence="2 3" key="1">
    <citation type="submission" date="2019-10" db="EMBL/GenBank/DDBJ databases">
        <title>Vibrio sp. nov., isolated from Coralline algae surface.</title>
        <authorList>
            <person name="Geng Y."/>
            <person name="Zhang X."/>
        </authorList>
    </citation>
    <scope>NUCLEOTIDE SEQUENCE [LARGE SCALE GENOMIC DNA]</scope>
    <source>
        <strain evidence="2 3">SM1977</strain>
    </source>
</reference>
<organism evidence="2 3">
    <name type="scientific">Vibrio algicola</name>
    <dbReference type="NCBI Taxonomy" id="2662262"/>
    <lineage>
        <taxon>Bacteria</taxon>
        <taxon>Pseudomonadati</taxon>
        <taxon>Pseudomonadota</taxon>
        <taxon>Gammaproteobacteria</taxon>
        <taxon>Vibrionales</taxon>
        <taxon>Vibrionaceae</taxon>
        <taxon>Vibrio</taxon>
    </lineage>
</organism>
<dbReference type="AlphaFoldDB" id="A0A5Q0TEP3"/>